<evidence type="ECO:0000313" key="2">
    <source>
        <dbReference type="Proteomes" id="UP000247591"/>
    </source>
</evidence>
<dbReference type="Proteomes" id="UP000247591">
    <property type="component" value="Unassembled WGS sequence"/>
</dbReference>
<dbReference type="RefSeq" id="WP_245937958.1">
    <property type="nucleotide sequence ID" value="NZ_QJSP01000008.1"/>
</dbReference>
<reference evidence="1 2" key="1">
    <citation type="submission" date="2018-06" db="EMBL/GenBank/DDBJ databases">
        <title>Genomic Encyclopedia of Type Strains, Phase IV (KMG-IV): sequencing the most valuable type-strain genomes for metagenomic binning, comparative biology and taxonomic classification.</title>
        <authorList>
            <person name="Goeker M."/>
        </authorList>
    </citation>
    <scope>NUCLEOTIDE SEQUENCE [LARGE SCALE GENOMIC DNA]</scope>
    <source>
        <strain evidence="1 2">DSM 45521</strain>
    </source>
</reference>
<comment type="caution">
    <text evidence="1">The sequence shown here is derived from an EMBL/GenBank/DDBJ whole genome shotgun (WGS) entry which is preliminary data.</text>
</comment>
<proteinExistence type="predicted"/>
<keyword evidence="2" id="KW-1185">Reference proteome</keyword>
<sequence>MPDSSEIAERQSDAIRRVNGERRRAQTRHLRYRLAVLGPTTKAIIAHAGGLLFDRMMAGWSVTTLVADDSDPRPLEILGTRVLDLESALALDLRAALTSSDHTPWPHAVVVAAELYESDPRLREGIERALERGTTDIVMWGCSGVTSIDSRLTPLEHQLSNAARIFKAQALTAAAPTVSEAVTVTERFRSSDLSIASGGVLQHH</sequence>
<accession>A0A318S047</accession>
<dbReference type="AlphaFoldDB" id="A0A318S047"/>
<organism evidence="1 2">
    <name type="scientific">Williamsia limnetica</name>
    <dbReference type="NCBI Taxonomy" id="882452"/>
    <lineage>
        <taxon>Bacteria</taxon>
        <taxon>Bacillati</taxon>
        <taxon>Actinomycetota</taxon>
        <taxon>Actinomycetes</taxon>
        <taxon>Mycobacteriales</taxon>
        <taxon>Nocardiaceae</taxon>
        <taxon>Williamsia</taxon>
    </lineage>
</organism>
<gene>
    <name evidence="1" type="ORF">DFR67_108105</name>
</gene>
<protein>
    <submittedName>
        <fullName evidence="1">Uncharacterized protein</fullName>
    </submittedName>
</protein>
<dbReference type="EMBL" id="QJSP01000008">
    <property type="protein sequence ID" value="PYE16354.1"/>
    <property type="molecule type" value="Genomic_DNA"/>
</dbReference>
<evidence type="ECO:0000313" key="1">
    <source>
        <dbReference type="EMBL" id="PYE16354.1"/>
    </source>
</evidence>
<name>A0A318S047_WILLI</name>